<sequence length="120" mass="14252">MFSSQFTRISESSNFTKAINSGFSFFSSKDEERKKIKRQKNNEAVKKCREARRIEERRTAEGLERQRKINENLEKEFERMSAEEQLLKQILPLCSVSKNNYNNIPKPENNCDTQNREKEN</sequence>
<proteinExistence type="predicted"/>
<dbReference type="WBParaSite" id="PS1159_v2.g9786.t1">
    <property type="protein sequence ID" value="PS1159_v2.g9786.t1"/>
    <property type="gene ID" value="PS1159_v2.g9786"/>
</dbReference>
<name>A0AC35GY61_9BILA</name>
<evidence type="ECO:0000313" key="2">
    <source>
        <dbReference type="WBParaSite" id="PS1159_v2.g9786.t1"/>
    </source>
</evidence>
<protein>
    <submittedName>
        <fullName evidence="2">BZIP domain-containing protein</fullName>
    </submittedName>
</protein>
<reference evidence="2" key="1">
    <citation type="submission" date="2022-11" db="UniProtKB">
        <authorList>
            <consortium name="WormBaseParasite"/>
        </authorList>
    </citation>
    <scope>IDENTIFICATION</scope>
</reference>
<evidence type="ECO:0000313" key="1">
    <source>
        <dbReference type="Proteomes" id="UP000887580"/>
    </source>
</evidence>
<dbReference type="Proteomes" id="UP000887580">
    <property type="component" value="Unplaced"/>
</dbReference>
<organism evidence="1 2">
    <name type="scientific">Panagrolaimus sp. PS1159</name>
    <dbReference type="NCBI Taxonomy" id="55785"/>
    <lineage>
        <taxon>Eukaryota</taxon>
        <taxon>Metazoa</taxon>
        <taxon>Ecdysozoa</taxon>
        <taxon>Nematoda</taxon>
        <taxon>Chromadorea</taxon>
        <taxon>Rhabditida</taxon>
        <taxon>Tylenchina</taxon>
        <taxon>Panagrolaimomorpha</taxon>
        <taxon>Panagrolaimoidea</taxon>
        <taxon>Panagrolaimidae</taxon>
        <taxon>Panagrolaimus</taxon>
    </lineage>
</organism>
<accession>A0AC35GY61</accession>